<evidence type="ECO:0000313" key="2">
    <source>
        <dbReference type="Proteomes" id="UP000004633"/>
    </source>
</evidence>
<proteinExistence type="predicted"/>
<evidence type="ECO:0000313" key="1">
    <source>
        <dbReference type="EMBL" id="EFW30364.1"/>
    </source>
</evidence>
<dbReference type="Proteomes" id="UP000004633">
    <property type="component" value="Unassembled WGS sequence"/>
</dbReference>
<sequence length="40" mass="4900">MTENLWPRLLNETTRSCCKKPMRFLRRLFIFLPDTSCFSF</sequence>
<dbReference type="STRING" id="749551.HMPREF9555_00452"/>
<protein>
    <submittedName>
        <fullName evidence="1">Uncharacterized protein</fullName>
    </submittedName>
</protein>
<accession>E7N0F2</accession>
<comment type="caution">
    <text evidence="1">The sequence shown here is derived from an EMBL/GenBank/DDBJ whole genome shotgun (WGS) entry which is preliminary data.</text>
</comment>
<organism evidence="1 2">
    <name type="scientific">Selenomonas artemidis F0399</name>
    <dbReference type="NCBI Taxonomy" id="749551"/>
    <lineage>
        <taxon>Bacteria</taxon>
        <taxon>Bacillati</taxon>
        <taxon>Bacillota</taxon>
        <taxon>Negativicutes</taxon>
        <taxon>Selenomonadales</taxon>
        <taxon>Selenomonadaceae</taxon>
        <taxon>Selenomonas</taxon>
    </lineage>
</organism>
<dbReference type="HOGENOM" id="CLU_217292_0_0_9"/>
<name>E7N0F2_9FIRM</name>
<reference evidence="1 2" key="1">
    <citation type="submission" date="2010-08" db="EMBL/GenBank/DDBJ databases">
        <authorList>
            <person name="Weinstock G."/>
            <person name="Sodergren E."/>
            <person name="Clifton S."/>
            <person name="Fulton L."/>
            <person name="Fulton B."/>
            <person name="Courtney L."/>
            <person name="Fronick C."/>
            <person name="Harrison M."/>
            <person name="Strong C."/>
            <person name="Farmer C."/>
            <person name="Delahaunty K."/>
            <person name="Markovic C."/>
            <person name="Hall O."/>
            <person name="Minx P."/>
            <person name="Tomlinson C."/>
            <person name="Mitreva M."/>
            <person name="Hou S."/>
            <person name="Chen J."/>
            <person name="Wollam A."/>
            <person name="Pepin K.H."/>
            <person name="Johnson M."/>
            <person name="Bhonagiri V."/>
            <person name="Zhang X."/>
            <person name="Suruliraj S."/>
            <person name="Warren W."/>
            <person name="Chinwalla A."/>
            <person name="Mardis E.R."/>
            <person name="Wilson R.K."/>
        </authorList>
    </citation>
    <scope>NUCLEOTIDE SEQUENCE [LARGE SCALE GENOMIC DNA]</scope>
    <source>
        <strain evidence="1 2">F0399</strain>
    </source>
</reference>
<dbReference type="EMBL" id="AECV01000003">
    <property type="protein sequence ID" value="EFW30364.1"/>
    <property type="molecule type" value="Genomic_DNA"/>
</dbReference>
<gene>
    <name evidence="1" type="ORF">HMPREF9555_00452</name>
</gene>
<dbReference type="AlphaFoldDB" id="E7N0F2"/>
<keyword evidence="2" id="KW-1185">Reference proteome</keyword>